<protein>
    <submittedName>
        <fullName evidence="6">Uncharacterized protein</fullName>
    </submittedName>
</protein>
<dbReference type="PROSITE" id="PS50294">
    <property type="entry name" value="WD_REPEATS_REGION"/>
    <property type="match status" value="3"/>
</dbReference>
<comment type="caution">
    <text evidence="6">The sequence shown here is derived from an EMBL/GenBank/DDBJ whole genome shotgun (WGS) entry which is preliminary data.</text>
</comment>
<gene>
    <name evidence="6" type="ORF">AMJ44_12620</name>
</gene>
<dbReference type="Gene3D" id="1.25.40.370">
    <property type="match status" value="1"/>
</dbReference>
<dbReference type="SMART" id="SM00320">
    <property type="entry name" value="WD40"/>
    <property type="match status" value="11"/>
</dbReference>
<evidence type="ECO:0000256" key="2">
    <source>
        <dbReference type="ARBA" id="ARBA00022737"/>
    </source>
</evidence>
<proteinExistence type="predicted"/>
<dbReference type="PROSITE" id="PS50082">
    <property type="entry name" value="WD_REPEATS_2"/>
    <property type="match status" value="6"/>
</dbReference>
<organism evidence="6 7">
    <name type="scientific">candidate division WOR-1 bacterium DG_54_3</name>
    <dbReference type="NCBI Taxonomy" id="1703775"/>
    <lineage>
        <taxon>Bacteria</taxon>
        <taxon>Bacillati</taxon>
        <taxon>Saganbacteria</taxon>
    </lineage>
</organism>
<evidence type="ECO:0000313" key="7">
    <source>
        <dbReference type="Proteomes" id="UP000051861"/>
    </source>
</evidence>
<dbReference type="SUPFAM" id="SSF50998">
    <property type="entry name" value="Quinoprotein alcohol dehydrogenase-like"/>
    <property type="match status" value="1"/>
</dbReference>
<dbReference type="Gene3D" id="3.40.50.300">
    <property type="entry name" value="P-loop containing nucleotide triphosphate hydrolases"/>
    <property type="match status" value="1"/>
</dbReference>
<evidence type="ECO:0000259" key="5">
    <source>
        <dbReference type="Pfam" id="PF13271"/>
    </source>
</evidence>
<evidence type="ECO:0000256" key="3">
    <source>
        <dbReference type="PROSITE-ProRule" id="PRU00221"/>
    </source>
</evidence>
<dbReference type="Gene3D" id="2.130.10.10">
    <property type="entry name" value="YVTN repeat-like/Quinoprotein amine dehydrogenase"/>
    <property type="match status" value="6"/>
</dbReference>
<dbReference type="PRINTS" id="PR00320">
    <property type="entry name" value="GPROTEINBRPT"/>
</dbReference>
<evidence type="ECO:0000313" key="6">
    <source>
        <dbReference type="EMBL" id="KPJ64556.1"/>
    </source>
</evidence>
<dbReference type="Pfam" id="PF13191">
    <property type="entry name" value="AAA_16"/>
    <property type="match status" value="1"/>
</dbReference>
<dbReference type="GO" id="GO:0000722">
    <property type="term" value="P:telomere maintenance via recombination"/>
    <property type="evidence" value="ECO:0007669"/>
    <property type="project" value="TreeGrafter"/>
</dbReference>
<dbReference type="InterPro" id="IPR001680">
    <property type="entry name" value="WD40_rpt"/>
</dbReference>
<feature type="repeat" description="WD" evidence="3">
    <location>
        <begin position="1204"/>
        <end position="1245"/>
    </location>
</feature>
<dbReference type="Pfam" id="PF13271">
    <property type="entry name" value="DUF4062"/>
    <property type="match status" value="1"/>
</dbReference>
<dbReference type="CDD" id="cd00200">
    <property type="entry name" value="WD40"/>
    <property type="match status" value="1"/>
</dbReference>
<dbReference type="InterPro" id="IPR011044">
    <property type="entry name" value="Quino_amine_DH_bsu"/>
</dbReference>
<dbReference type="Proteomes" id="UP000051861">
    <property type="component" value="Unassembled WGS sequence"/>
</dbReference>
<evidence type="ECO:0000259" key="4">
    <source>
        <dbReference type="Pfam" id="PF13191"/>
    </source>
</evidence>
<dbReference type="InterPro" id="IPR041664">
    <property type="entry name" value="AAA_16"/>
</dbReference>
<accession>A0A0S7XRN4</accession>
<dbReference type="PANTHER" id="PTHR44791:SF1">
    <property type="entry name" value="TELOMERASE PROTEIN COMPONENT 1"/>
    <property type="match status" value="1"/>
</dbReference>
<dbReference type="PANTHER" id="PTHR44791">
    <property type="entry name" value="TELOMERASE PROTEIN COMPONENT 1 TEP1"/>
    <property type="match status" value="1"/>
</dbReference>
<dbReference type="SUPFAM" id="SSF52540">
    <property type="entry name" value="P-loop containing nucleoside triphosphate hydrolases"/>
    <property type="match status" value="1"/>
</dbReference>
<dbReference type="InterPro" id="IPR019775">
    <property type="entry name" value="WD40_repeat_CS"/>
</dbReference>
<dbReference type="InterPro" id="IPR027417">
    <property type="entry name" value="P-loop_NTPase"/>
</dbReference>
<dbReference type="GO" id="GO:0003720">
    <property type="term" value="F:telomerase activity"/>
    <property type="evidence" value="ECO:0007669"/>
    <property type="project" value="TreeGrafter"/>
</dbReference>
<feature type="repeat" description="WD" evidence="3">
    <location>
        <begin position="1161"/>
        <end position="1203"/>
    </location>
</feature>
<dbReference type="Pfam" id="PF00400">
    <property type="entry name" value="WD40"/>
    <property type="match status" value="6"/>
</dbReference>
<dbReference type="PROSITE" id="PS00678">
    <property type="entry name" value="WD_REPEATS_1"/>
    <property type="match status" value="3"/>
</dbReference>
<feature type="repeat" description="WD" evidence="3">
    <location>
        <begin position="1246"/>
        <end position="1287"/>
    </location>
</feature>
<feature type="repeat" description="WD" evidence="3">
    <location>
        <begin position="1334"/>
        <end position="1375"/>
    </location>
</feature>
<feature type="repeat" description="WD" evidence="3">
    <location>
        <begin position="1112"/>
        <end position="1153"/>
    </location>
</feature>
<dbReference type="PATRIC" id="fig|1703775.3.peg.1604"/>
<feature type="domain" description="Orc1-like AAA ATPase" evidence="4">
    <location>
        <begin position="281"/>
        <end position="423"/>
    </location>
</feature>
<dbReference type="InterPro" id="IPR025139">
    <property type="entry name" value="DUF4062"/>
</dbReference>
<dbReference type="EMBL" id="LIZX01000176">
    <property type="protein sequence ID" value="KPJ64556.1"/>
    <property type="molecule type" value="Genomic_DNA"/>
</dbReference>
<dbReference type="InterPro" id="IPR052652">
    <property type="entry name" value="Telomerase_Complex_Comp"/>
</dbReference>
<feature type="repeat" description="WD" evidence="3">
    <location>
        <begin position="779"/>
        <end position="819"/>
    </location>
</feature>
<sequence>MSQKWKTVRIFISSTFRDMHAERDHLVRFVFPELKEKCRKNHVHLIDVDLRWGVTEADAQDGKALDICLDEIDSCRPYFLGLLGHRYGWVPPGEEHSITAQEIYHGVLHNNIPKQVVDLRRIIEGELEGKGLTNEQINTIVHCYQWEEDKDKYLLREDATDDELEIIRSVFVQYSVYQRDRSFFFFRAEHLTKKLAGAQVGDYFESDKATQDKLVALKQEIVDEGLPWFEYDDIEAFGEKVGRTLWQRIEAELGEPLEKEKDMLEEEAGFHDLFMADRTRRFVGRRDVLDRMHAFCEQQGEPSIIIITGEPGCGKSSLMARFSEEIIHDHPNWVIIPHFIGASPSSTNLRQTLRRLCTHLNQMIESPKEIPEGIKELLQIFPDLLAKVAQERRILIILDALNQFEKTDKAHDMRWLPQQLPENVRFVISTLAGKALDSLLARWLKPKVEEVTGLDGFEIKELVVDYLKEIRHEFPNKQVEKAFFHKMKAGNPLYILVALEELRVFGKFEELPDRVDELPDTVPALFDQMLERIETDFNTELVRDTMVFIACGRQGMTAEELQTLLGAHALRLGVGTESEKFPDMLWARLYRAFRAYLFERSGVIDFFHGQLKEAVGKRYLEREANRSAVHKVIADYFEKRWREPYLRAIEELPHQRTKADDWEGVERILSDYHFVKMKSQAGMAFDLMRDYNQAKDIISSDRIKNTSTGKFEEWAHFMATRVHKIALNAEPFSQLAYNYAARGSVASATKAHALSYKKPWFRLLNRPECPQTLPLQLTMKVHGSSVDSVALTPDGLHAVSEGGGSLQIWDLRTAECIRVLEGHAGIMDMTVTLDGSKVVSYDNERTFRVWDFQSGICLKEIKMPSDWSSSAMAISRDGRKAVCVGKDAIHLWDLGANKRVTTIPVVMVGITEKVAISPDGYIAVIELKTTPDRILSAWDLEKGHRLGIFYKGFLENLPLVVTRDGSRAVCLSGDHTLNVWDIKSGRCIQKVGGGSGSMYEVAIAPDELHAVSWHRWSKKIQLWNLKSGDCLKTLEIKIPYVSAMAVSPELRRVVVGGDKKLRVLDLDSDKAPEEEIFGPMRAIVLTPNGSHTIAGSDRSLQVLDTESGKCLWRNETHAAEVLAVTPDEQKFVSGGSEGTIEVWDLLRGKRLKKLKGHTKLVEEHDQVVSDIAVTPNGRLAISASGWDDPIFVWNLKTGRCIRRLKGHKEMVTSVRVNPDGSRLVSGDTDGTLRVWNVATGRCIHVLKGHSDTIWSLTITPDSRLAISASEDKTLRIWDLKNGNCLRSLIGHTQPVSHVSVTPDSRKAVSVENEWSKRGELFVWDLETGQCILKLKGHTDSIKSVRISDDGRWVISGSVDNTIRLWDLKGGKEIQRFDAENSILTGALESRKLRFAAGDQVGNVYFLKIENIKLGPAIATAWQQPERRGVQFWKHSDKKLLSFGCPFCRKWPEVLETAVGGELPCPNCGEMIKLNPFTINANWRPISKAWR</sequence>
<keyword evidence="1 3" id="KW-0853">WD repeat</keyword>
<dbReference type="SUPFAM" id="SSF50969">
    <property type="entry name" value="YVTN repeat-like/Quinoprotein amine dehydrogenase"/>
    <property type="match status" value="1"/>
</dbReference>
<dbReference type="GO" id="GO:0070034">
    <property type="term" value="F:telomerase RNA binding"/>
    <property type="evidence" value="ECO:0007669"/>
    <property type="project" value="TreeGrafter"/>
</dbReference>
<name>A0A0S7XRN4_UNCSA</name>
<evidence type="ECO:0000256" key="1">
    <source>
        <dbReference type="ARBA" id="ARBA00022574"/>
    </source>
</evidence>
<dbReference type="InterPro" id="IPR011047">
    <property type="entry name" value="Quinoprotein_ADH-like_sf"/>
</dbReference>
<dbReference type="InterPro" id="IPR015943">
    <property type="entry name" value="WD40/YVTN_repeat-like_dom_sf"/>
</dbReference>
<reference evidence="6 7" key="1">
    <citation type="journal article" date="2015" name="Microbiome">
        <title>Genomic resolution of linkages in carbon, nitrogen, and sulfur cycling among widespread estuary sediment bacteria.</title>
        <authorList>
            <person name="Baker B.J."/>
            <person name="Lazar C.S."/>
            <person name="Teske A.P."/>
            <person name="Dick G.J."/>
        </authorList>
    </citation>
    <scope>NUCLEOTIDE SEQUENCE [LARGE SCALE GENOMIC DNA]</scope>
    <source>
        <strain evidence="6">DG_54_3</strain>
    </source>
</reference>
<feature type="domain" description="DUF4062" evidence="5">
    <location>
        <begin position="9"/>
        <end position="103"/>
    </location>
</feature>
<keyword evidence="2" id="KW-0677">Repeat</keyword>
<dbReference type="InterPro" id="IPR020472">
    <property type="entry name" value="WD40_PAC1"/>
</dbReference>